<dbReference type="EMBL" id="CAAE01002439">
    <property type="protein sequence ID" value="CAF87451.1"/>
    <property type="molecule type" value="Genomic_DNA"/>
</dbReference>
<protein>
    <submittedName>
        <fullName evidence="2">(spotted green pufferfish) hypothetical protein</fullName>
    </submittedName>
</protein>
<proteinExistence type="predicted"/>
<feature type="non-terminal residue" evidence="2">
    <location>
        <position position="1"/>
    </location>
</feature>
<dbReference type="KEGG" id="tng:GSTEN00000156G001"/>
<comment type="caution">
    <text evidence="2">The sequence shown here is derived from an EMBL/GenBank/DDBJ whole genome shotgun (WGS) entry which is preliminary data.</text>
</comment>
<reference evidence="2" key="1">
    <citation type="journal article" date="2004" name="Nature">
        <title>Genome duplication in the teleost fish Tetraodon nigroviridis reveals the early vertebrate proto-karyotype.</title>
        <authorList>
            <person name="Jaillon O."/>
            <person name="Aury J.-M."/>
            <person name="Brunet F."/>
            <person name="Petit J.-L."/>
            <person name="Stange-Thomann N."/>
            <person name="Mauceli E."/>
            <person name="Bouneau L."/>
            <person name="Fischer C."/>
            <person name="Ozouf-Costaz C."/>
            <person name="Bernot A."/>
            <person name="Nicaud S."/>
            <person name="Jaffe D."/>
            <person name="Fisher S."/>
            <person name="Lutfalla G."/>
            <person name="Dossat C."/>
            <person name="Segurens B."/>
            <person name="Dasilva C."/>
            <person name="Salanoubat M."/>
            <person name="Levy M."/>
            <person name="Boudet N."/>
            <person name="Castellano S."/>
            <person name="Anthouard V."/>
            <person name="Jubin C."/>
            <person name="Castelli V."/>
            <person name="Katinka M."/>
            <person name="Vacherie B."/>
            <person name="Biemont C."/>
            <person name="Skalli Z."/>
            <person name="Cattolico L."/>
            <person name="Poulain J."/>
            <person name="De Berardinis V."/>
            <person name="Cruaud C."/>
            <person name="Duprat S."/>
            <person name="Brottier P."/>
            <person name="Coutanceau J.-P."/>
            <person name="Gouzy J."/>
            <person name="Parra G."/>
            <person name="Lardier G."/>
            <person name="Chapple C."/>
            <person name="McKernan K.J."/>
            <person name="McEwan P."/>
            <person name="Bosak S."/>
            <person name="Kellis M."/>
            <person name="Volff J.-N."/>
            <person name="Guigo R."/>
            <person name="Zody M.C."/>
            <person name="Mesirov J."/>
            <person name="Lindblad-Toh K."/>
            <person name="Birren B."/>
            <person name="Nusbaum C."/>
            <person name="Kahn D."/>
            <person name="Robinson-Rechavi M."/>
            <person name="Laudet V."/>
            <person name="Schachter V."/>
            <person name="Quetier F."/>
            <person name="Saurin W."/>
            <person name="Scarpelli C."/>
            <person name="Wincker P."/>
            <person name="Lander E.S."/>
            <person name="Weissenbach J."/>
            <person name="Roest Crollius H."/>
        </authorList>
    </citation>
    <scope>NUCLEOTIDE SEQUENCE [LARGE SCALE GENOMIC DNA]</scope>
</reference>
<dbReference type="AlphaFoldDB" id="Q4TI31"/>
<evidence type="ECO:0000313" key="2">
    <source>
        <dbReference type="EMBL" id="CAF87451.1"/>
    </source>
</evidence>
<feature type="region of interest" description="Disordered" evidence="1">
    <location>
        <begin position="1"/>
        <end position="31"/>
    </location>
</feature>
<organism evidence="2">
    <name type="scientific">Tetraodon nigroviridis</name>
    <name type="common">Spotted green pufferfish</name>
    <name type="synonym">Chelonodon nigroviridis</name>
    <dbReference type="NCBI Taxonomy" id="99883"/>
    <lineage>
        <taxon>Eukaryota</taxon>
        <taxon>Metazoa</taxon>
        <taxon>Chordata</taxon>
        <taxon>Craniata</taxon>
        <taxon>Vertebrata</taxon>
        <taxon>Euteleostomi</taxon>
        <taxon>Actinopterygii</taxon>
        <taxon>Neopterygii</taxon>
        <taxon>Teleostei</taxon>
        <taxon>Neoteleostei</taxon>
        <taxon>Acanthomorphata</taxon>
        <taxon>Eupercaria</taxon>
        <taxon>Tetraodontiformes</taxon>
        <taxon>Tetradontoidea</taxon>
        <taxon>Tetraodontidae</taxon>
        <taxon>Tetraodon</taxon>
    </lineage>
</organism>
<reference evidence="2" key="2">
    <citation type="submission" date="2004-02" db="EMBL/GenBank/DDBJ databases">
        <authorList>
            <consortium name="Genoscope"/>
            <consortium name="Whitehead Institute Centre for Genome Research"/>
        </authorList>
    </citation>
    <scope>NUCLEOTIDE SEQUENCE</scope>
</reference>
<name>Q4TI31_TETNG</name>
<evidence type="ECO:0000256" key="1">
    <source>
        <dbReference type="SAM" id="MobiDB-lite"/>
    </source>
</evidence>
<sequence>SPGNRLQSKPLPNLHLEDPPSQPGSSQSQTPSACLLAILMHQAA</sequence>
<gene>
    <name evidence="2" type="ORF">GSTENG00000156001</name>
</gene>
<accession>Q4TI31</accession>